<sequence length="419" mass="47357">MDRNFWRLFLSQAAANIGDVLYIVALITVIYELYQSVFLLSLLPFIITICKFSCGMLSPIILDRFKLKGLLFSTQLIKIGLFLVLTILLFSNHIELWWILLLVAGISIADGIQQPVTFALIPSLVKEKYLLKANSATSVSFQTSDLLTWSLGAILVTVMGYEYSLIITMALYLMSLMLVAMIRVNVVNEEKEESAKEHLFTLKDSLTEGWVLILSNPLLKKFLWMDVVKGISYTVWVAAVLYVFVDEVLNVSQEWWGYINTARILGSLLGGFIIYKFADRMNGRLKDFLFYASLSVAVISLCFGFNTVPLLALGLVFLLGFPEQMDDIIQTTMIQERIKEKQLAKVYTAQSMVYYFVFAFAVLGAGILVDLLNVQLIFILASLLLFINSIIAWGIKRKINTDNSSNKKELDILSETIKE</sequence>
<dbReference type="EMBL" id="JBHTKI010000018">
    <property type="protein sequence ID" value="MFD1032135.1"/>
    <property type="molecule type" value="Genomic_DNA"/>
</dbReference>
<comment type="subcellular location">
    <subcellularLocation>
        <location evidence="1">Cell membrane</location>
        <topology evidence="1">Multi-pass membrane protein</topology>
    </subcellularLocation>
</comment>
<feature type="transmembrane region" description="Helical" evidence="6">
    <location>
        <begin position="37"/>
        <end position="62"/>
    </location>
</feature>
<dbReference type="PANTHER" id="PTHR23513">
    <property type="entry name" value="INTEGRAL MEMBRANE EFFLUX PROTEIN-RELATED"/>
    <property type="match status" value="1"/>
</dbReference>
<dbReference type="InterPro" id="IPR011701">
    <property type="entry name" value="MFS"/>
</dbReference>
<dbReference type="InterPro" id="IPR036259">
    <property type="entry name" value="MFS_trans_sf"/>
</dbReference>
<evidence type="ECO:0000256" key="4">
    <source>
        <dbReference type="ARBA" id="ARBA00022989"/>
    </source>
</evidence>
<accession>A0ABW3LDL6</accession>
<reference evidence="8" key="1">
    <citation type="journal article" date="2019" name="Int. J. Syst. Evol. Microbiol.">
        <title>The Global Catalogue of Microorganisms (GCM) 10K type strain sequencing project: providing services to taxonomists for standard genome sequencing and annotation.</title>
        <authorList>
            <consortium name="The Broad Institute Genomics Platform"/>
            <consortium name="The Broad Institute Genome Sequencing Center for Infectious Disease"/>
            <person name="Wu L."/>
            <person name="Ma J."/>
        </authorList>
    </citation>
    <scope>NUCLEOTIDE SEQUENCE [LARGE SCALE GENOMIC DNA]</scope>
    <source>
        <strain evidence="8">CCUG 56756</strain>
    </source>
</reference>
<evidence type="ECO:0000256" key="3">
    <source>
        <dbReference type="ARBA" id="ARBA00022692"/>
    </source>
</evidence>
<feature type="transmembrane region" description="Helical" evidence="6">
    <location>
        <begin position="222"/>
        <end position="245"/>
    </location>
</feature>
<dbReference type="CDD" id="cd06173">
    <property type="entry name" value="MFS_MefA_like"/>
    <property type="match status" value="1"/>
</dbReference>
<proteinExistence type="predicted"/>
<feature type="transmembrane region" description="Helical" evidence="6">
    <location>
        <begin position="289"/>
        <end position="319"/>
    </location>
</feature>
<evidence type="ECO:0000256" key="5">
    <source>
        <dbReference type="ARBA" id="ARBA00023136"/>
    </source>
</evidence>
<dbReference type="PANTHER" id="PTHR23513:SF19">
    <property type="entry name" value="MAJOR FACILITATOR SUPERFAMILY (MFS) PROFILE DOMAIN-CONTAINING PROTEIN"/>
    <property type="match status" value="1"/>
</dbReference>
<dbReference type="RefSeq" id="WP_144841657.1">
    <property type="nucleotide sequence ID" value="NZ_JBHTKI010000018.1"/>
</dbReference>
<feature type="transmembrane region" description="Helical" evidence="6">
    <location>
        <begin position="12"/>
        <end position="31"/>
    </location>
</feature>
<protein>
    <submittedName>
        <fullName evidence="7">MFS transporter</fullName>
    </submittedName>
</protein>
<evidence type="ECO:0000256" key="2">
    <source>
        <dbReference type="ARBA" id="ARBA00022475"/>
    </source>
</evidence>
<feature type="transmembrane region" description="Helical" evidence="6">
    <location>
        <begin position="96"/>
        <end position="125"/>
    </location>
</feature>
<evidence type="ECO:0000256" key="1">
    <source>
        <dbReference type="ARBA" id="ARBA00004651"/>
    </source>
</evidence>
<dbReference type="Proteomes" id="UP001597109">
    <property type="component" value="Unassembled WGS sequence"/>
</dbReference>
<keyword evidence="8" id="KW-1185">Reference proteome</keyword>
<feature type="transmembrane region" description="Helical" evidence="6">
    <location>
        <begin position="169"/>
        <end position="186"/>
    </location>
</feature>
<keyword evidence="2" id="KW-1003">Cell membrane</keyword>
<dbReference type="Pfam" id="PF07690">
    <property type="entry name" value="MFS_1"/>
    <property type="match status" value="1"/>
</dbReference>
<dbReference type="SUPFAM" id="SSF103473">
    <property type="entry name" value="MFS general substrate transporter"/>
    <property type="match status" value="1"/>
</dbReference>
<comment type="caution">
    <text evidence="7">The sequence shown here is derived from an EMBL/GenBank/DDBJ whole genome shotgun (WGS) entry which is preliminary data.</text>
</comment>
<feature type="transmembrane region" description="Helical" evidence="6">
    <location>
        <begin position="352"/>
        <end position="369"/>
    </location>
</feature>
<name>A0ABW3LDL6_9BACL</name>
<feature type="transmembrane region" description="Helical" evidence="6">
    <location>
        <begin position="376"/>
        <end position="395"/>
    </location>
</feature>
<dbReference type="Gene3D" id="1.20.1250.20">
    <property type="entry name" value="MFS general substrate transporter like domains"/>
    <property type="match status" value="1"/>
</dbReference>
<evidence type="ECO:0000256" key="6">
    <source>
        <dbReference type="SAM" id="Phobius"/>
    </source>
</evidence>
<organism evidence="7 8">
    <name type="scientific">Metaplanococcus flavidus</name>
    <dbReference type="NCBI Taxonomy" id="569883"/>
    <lineage>
        <taxon>Bacteria</taxon>
        <taxon>Bacillati</taxon>
        <taxon>Bacillota</taxon>
        <taxon>Bacilli</taxon>
        <taxon>Bacillales</taxon>
        <taxon>Caryophanaceae</taxon>
        <taxon>Metaplanococcus</taxon>
    </lineage>
</organism>
<evidence type="ECO:0000313" key="8">
    <source>
        <dbReference type="Proteomes" id="UP001597109"/>
    </source>
</evidence>
<evidence type="ECO:0000313" key="7">
    <source>
        <dbReference type="EMBL" id="MFD1032135.1"/>
    </source>
</evidence>
<keyword evidence="3 6" id="KW-0812">Transmembrane</keyword>
<keyword evidence="5 6" id="KW-0472">Membrane</keyword>
<keyword evidence="4 6" id="KW-1133">Transmembrane helix</keyword>
<gene>
    <name evidence="7" type="ORF">ACFQ1X_11910</name>
</gene>
<feature type="transmembrane region" description="Helical" evidence="6">
    <location>
        <begin position="146"/>
        <end position="163"/>
    </location>
</feature>
<feature type="transmembrane region" description="Helical" evidence="6">
    <location>
        <begin position="257"/>
        <end position="277"/>
    </location>
</feature>
<feature type="transmembrane region" description="Helical" evidence="6">
    <location>
        <begin position="69"/>
        <end position="90"/>
    </location>
</feature>